<proteinExistence type="predicted"/>
<feature type="region of interest" description="Disordered" evidence="1">
    <location>
        <begin position="24"/>
        <end position="71"/>
    </location>
</feature>
<protein>
    <submittedName>
        <fullName evidence="3">Uncharacterized protein LOC116535726</fullName>
    </submittedName>
</protein>
<dbReference type="AlphaFoldDB" id="A0A6J3G4B0"/>
<dbReference type="RefSeq" id="XP_032112934.1">
    <property type="nucleotide sequence ID" value="XM_032257043.1"/>
</dbReference>
<gene>
    <name evidence="3" type="primary">LOC116535726</name>
</gene>
<name>A0A6J3G4B0_SAPAP</name>
<reference evidence="3" key="1">
    <citation type="submission" date="2025-08" db="UniProtKB">
        <authorList>
            <consortium name="RefSeq"/>
        </authorList>
    </citation>
    <scope>IDENTIFICATION</scope>
    <source>
        <tissue evidence="3">Blood</tissue>
    </source>
</reference>
<sequence length="270" mass="29484">MQLPKEGGLLYRIVAAEPTLRWDRWERDRGQEALRRSSPSALRRPSRLRPRESDHAPRSHAFLAPGDRESAVETASYRVAGAWSLRWGGASGVSHPPGDQRRTPPGLTGSGRPSRHLGRAALSHPSVRRPLPGIRNPRSGITGAGLEGHRAPGHGLPCRKTLEPERPHRCEEPPEDCVPCQMRPARGLSPQCHPGRLIQLSGPLPTLQGPSHGRCAHASSSSVNHRRLPSGRMRGTCVESRERRQGLQLSPSPWGVSTNPGLSQDTTPVR</sequence>
<feature type="region of interest" description="Disordered" evidence="1">
    <location>
        <begin position="208"/>
        <end position="270"/>
    </location>
</feature>
<organism evidence="2 3">
    <name type="scientific">Sapajus apella</name>
    <name type="common">Brown-capped capuchin</name>
    <name type="synonym">Cebus apella</name>
    <dbReference type="NCBI Taxonomy" id="9515"/>
    <lineage>
        <taxon>Eukaryota</taxon>
        <taxon>Metazoa</taxon>
        <taxon>Chordata</taxon>
        <taxon>Craniata</taxon>
        <taxon>Vertebrata</taxon>
        <taxon>Euteleostomi</taxon>
        <taxon>Mammalia</taxon>
        <taxon>Eutheria</taxon>
        <taxon>Euarchontoglires</taxon>
        <taxon>Primates</taxon>
        <taxon>Haplorrhini</taxon>
        <taxon>Platyrrhini</taxon>
        <taxon>Cebidae</taxon>
        <taxon>Cebinae</taxon>
        <taxon>Sapajus</taxon>
    </lineage>
</organism>
<feature type="compositionally biased region" description="Basic and acidic residues" evidence="1">
    <location>
        <begin position="24"/>
        <end position="35"/>
    </location>
</feature>
<dbReference type="Proteomes" id="UP000504640">
    <property type="component" value="Unplaced"/>
</dbReference>
<dbReference type="GeneID" id="116535726"/>
<evidence type="ECO:0000313" key="2">
    <source>
        <dbReference type="Proteomes" id="UP000504640"/>
    </source>
</evidence>
<evidence type="ECO:0000313" key="3">
    <source>
        <dbReference type="RefSeq" id="XP_032112934.1"/>
    </source>
</evidence>
<evidence type="ECO:0000256" key="1">
    <source>
        <dbReference type="SAM" id="MobiDB-lite"/>
    </source>
</evidence>
<feature type="region of interest" description="Disordered" evidence="1">
    <location>
        <begin position="89"/>
        <end position="136"/>
    </location>
</feature>
<keyword evidence="2" id="KW-1185">Reference proteome</keyword>
<feature type="compositionally biased region" description="Polar residues" evidence="1">
    <location>
        <begin position="247"/>
        <end position="270"/>
    </location>
</feature>
<accession>A0A6J3G4B0</accession>